<dbReference type="Proteomes" id="UP000648187">
    <property type="component" value="Unassembled WGS sequence"/>
</dbReference>
<evidence type="ECO:0000313" key="2">
    <source>
        <dbReference type="Proteomes" id="UP000648187"/>
    </source>
</evidence>
<name>A0A835L1F3_SPOEX</name>
<reference evidence="1" key="1">
    <citation type="submission" date="2020-08" db="EMBL/GenBank/DDBJ databases">
        <title>Spodoptera exigua strain:BAW_Kor-Di-RS1 Genome sequencing and assembly.</title>
        <authorList>
            <person name="Kim J."/>
            <person name="Nam H.Y."/>
            <person name="Kwon M."/>
            <person name="Choi J.H."/>
            <person name="Cho S.R."/>
            <person name="Kim G.-H."/>
        </authorList>
    </citation>
    <scope>NUCLEOTIDE SEQUENCE</scope>
    <source>
        <strain evidence="1">BAW_Kor-Di-RS1</strain>
        <tissue evidence="1">Whole-body</tissue>
    </source>
</reference>
<evidence type="ECO:0000313" key="1">
    <source>
        <dbReference type="EMBL" id="KAF9411298.1"/>
    </source>
</evidence>
<organism evidence="1 2">
    <name type="scientific">Spodoptera exigua</name>
    <name type="common">Beet armyworm</name>
    <name type="synonym">Noctua fulgens</name>
    <dbReference type="NCBI Taxonomy" id="7107"/>
    <lineage>
        <taxon>Eukaryota</taxon>
        <taxon>Metazoa</taxon>
        <taxon>Ecdysozoa</taxon>
        <taxon>Arthropoda</taxon>
        <taxon>Hexapoda</taxon>
        <taxon>Insecta</taxon>
        <taxon>Pterygota</taxon>
        <taxon>Neoptera</taxon>
        <taxon>Endopterygota</taxon>
        <taxon>Lepidoptera</taxon>
        <taxon>Glossata</taxon>
        <taxon>Ditrysia</taxon>
        <taxon>Noctuoidea</taxon>
        <taxon>Noctuidae</taxon>
        <taxon>Amphipyrinae</taxon>
        <taxon>Spodoptera</taxon>
    </lineage>
</organism>
<dbReference type="EMBL" id="JACKWZ010000229">
    <property type="protein sequence ID" value="KAF9411298.1"/>
    <property type="molecule type" value="Genomic_DNA"/>
</dbReference>
<keyword evidence="2" id="KW-1185">Reference proteome</keyword>
<comment type="caution">
    <text evidence="1">The sequence shown here is derived from an EMBL/GenBank/DDBJ whole genome shotgun (WGS) entry which is preliminary data.</text>
</comment>
<sequence length="3347" mass="393544">MAIMPSLKLEGETLGEKRRHFNKLVADAVASKHYELTPIDYADSDVDNLLKIEIACKTRNVDYVIEVMKSKDMLYASTAIKNSTWLITDPQYANIINPEYLHTQLKPYMTTKAFNKLMLHIRLNLKDESRGETFYEYLKDSHDASKWLQNCSLSYIDALTNCFIYDPLLIRLYKKSIVKGTDSEFIKHRGRARICLLLYMLKSSIENVMDIIEKETYPFHQKMGKRKSKLLMKTRSQRVLDNFDKYINTIDISVVAKYMKKKDIIPFLCKYTHLYVSDIYRYYEVLKHFIKNMEQAERVELLQKCFINQTEKLFINKNNMTRINGFVRTYQWYEFFPFDLAFLEIKNLILKENLPSELSAMLSVLVSSAKTNTEHVKSLLMFVIEEHMNISVKFKIEFVNNLLLNVPTHNFDEETWNILDQLFHSMDVYVETENDVQLCRESIILRKVLNDEPVPETLEKNTCLFNSFKNFVITFTEEQINKLCIYVIKSVMAKMKGGTFAGESDVSALALVKYCKKDIILEPFIVGGIKELIKLKEDNKWTLDMSCFYNMKRSWRKYMIEESLSLSLCEETCLNALKHKPQLLTRHDKQIHTLRTNDAVSLRRVLAKLRVYWPDTLAPHWTEAYMKSLDGPTGHKAVVEGLFVLLSQSQVINLARKYANENFKHHEFNIRKNIAKQLHITRPLCIGTLKEITHNTSLPSHNAILSSLGPVDSFEYILRNHNVPLVFLKFILNQVFVKFKMSEVKNLFSNMWKSAKDPTTRSVIYEYIFNRMTNCYYERPKNDLWELLNIFLDDLSVDGESTNIYKKLIDTKEVPYYKEAMYYMKSYRYLASLPDELGCEKYINKLFTCANQTLIGSLDNDFVVNIILSPTKIQFGTSNDKFIESFAIFVLNCDNEEYQLQRYKKIEAAIEETFRNWEISASYRQNYKTFLEALAYLLVTDYNKKIPIPVKLFTEIQYKMQNGLSMLENYELYTSWRLTTAYIKLLHELCGCTTENRAYNYWKVPSFGQIVLQYLKEDTEKYSPMIHTMFASALDKMFKMLSLRDFVIMDNLRNMLNEGETLGEKRRHFNKLVADAVASKHYELTPIDYTDSDIDNLLKIEIACKTRNVDYVIEVMKSKDMLYASTAIKKSTWLITDPQYANIINPEYLHTQLKPYMTTKAFNKLMLHIRLNLKDESRVEAFYEHLKSTRKSKKWLQNCSIPFIENAISFSVPVWFYRRLLKKSAHFLTFDTYIDAYREERQAAYLLMLKSRTADVLDILEDTSRKLFIVEMGKKRTEFLMKKCPQRVLENIEMYRCTIDMSVVARYINKNEIKAFLCKNASPLSLCQDYKALTSFVKNMRQEERVEFIQKSFIDRTEMLFNKNEMSCIDASNQSYQWYEFYPFEIAFPKINNLIRKESSPSERCAMLSTLISSAKTNTKHIKSLLTFVTEKHMNIPVKFKMDFVKKLLSNVPTHELDEATWNILDQIFHSMDVYTETGDDAQLCWEYIIVRKVLNDEPMPEGMEQKCAFSSYKNVMKSLNAEQKSKFFTYLLNRMMAKCEGFANESDFLKTVHKIEKVLILLKDFNKNLNDYPFVIEKIQNLYKIKQANNWTTDMSCLYNVNKSWRKYMFEDSLSLSLSEETCLNALKHKPQLLTRHDKQIHTLRTNDAVSLRRVLAKLRVYWPDTLARHWTEAYMQHLNDPTGHKAIIKGLFMLLSQDQAIELAKRYVPKNFKINWCLTDHTEINIQTNIAKHLHLARPLVPLETVLWYAKGDYVQYAMQSHIAIWSALGEIDSRENLSKLYDAPISLLKFVLDQAFFKLPTSEVIDLYWKIWKSTKNSTIQAIIFDHTAYEMQKYYENETIQNDLWKLLNMFIDDLNSKSEATDIHKQLTNFDVIPYGKRSEYYMKISRYLVSLPISEKYLDDLLFFGFRRMESLDEDFIVNVLLSPVEIRFFSPSTWIVDCFANFLLYSKSEENQLERFKIMEPVLDKAFQNWHNKKPYRENFETFLDTATRTLATDYGKTIPIPAKLFAEIQSKMENGLSVSGTYELLTSWKLITAYVKILKLNEQCPERENEGHYNDWDLSLSFGPIILQYLKEDVREYGPIIHYMFATALDKMFQMFFIRDNIRTMTLRQVLNEDDFVPAHLVVSKLMPKHPDDETKCARSEILQKLKSNASMSVQSLKLEGETLGEKRRHFNKLVADAVASKRYELTPIDYTDCDIDNLLKIEIACKTRNVDYVIEVMKSKDMLYASTAIKKSTWLITDPQYANIINPEYLHTQLKPYMTTKAFNKLMLHIRLNLKDESRVEAFYEHLKSTRREERQAAYLSMLKSRTADVLDILEDTSRKLFVVEMGKKRTEFLMKKCPQRVLENIEMYRCTIDMSVVARYINKNEIKAFLCKNASPIEFYQDYKALTSFVKNMRQEERVEFIQKSFIDRTEMLFNKNEMSCIDASNQSYQWYEFYPFEIAFPKINNLIRKESSPSERCAMLSTLISSAKTNTKHIKSLLTFVTEKHMNIPVKFKMDFVKNLLSNVPTHELDEATWNILDQIFHSMDVYAETGDDAQWCREYIIVRKVLNDEPMPEGIEQKCTFSSYKNVMKSLNTEQKSKFFTYLFNRMMAKCEGFANESDFLETVHKIEKVLILLKDFNKNLNDYPFVLEKIQNLYKIKKANNWTTDMSCLYNVNKSWRKYMFEDSLSLCLCEETCLNALKHKPQLLTRHDKQIHTLRTNDAVSLRRVLAKLRVYWPDTLARHWTEAYMQHLNDPTGHKAIIKGLFMLLSQDQVIELAKSYVPKNFKINWWLTDHTEINIQTNIAKHIHLARPLVPLETVLWYAKGDYVQYAMQSHIAIWSALGEIDSRENLSKLYDAPISLLKFVLDQAFFKLPTSEVIDLYWKIWKSTKNSTIQAIIFDHTAYEMQKYYENETIQNDLWKLLNMFIDDLNSRAEATDIYKQLTNFDVILYGKRSEYYMKISRYLVSLPISEKYLDDLLFFGSLRMESLDEDFFVNVLLSPVENRFFSSKTWIVDCFAHFLLRIEIRFFSPSTWIVDCFANFLLYSKSEENQLERFKIMGPVLDKAFQNWHIKKPYRQNFETFLDTATRTLATDYGKTIPIPAKLFAEIQSKMENGLSVFGNYELITSWKLITAYVKILKLNEQCPERENEGHYNDWDLSLSFGPIILKYLKEDVGEYGPIIHDMFATALDKMFQMFFILDNIRTMTLRQVLNDDDFVPAYLVVSKITPKHPDDETKCAQSEILQKLKSNTSMSVQSLKLEGETLGEKRRHFNKLVADAVASKRYELTPIDYTDCDIDNLLKIEIACKTRNVDYVIEVMKSKDMLYASTAIKKSTWLITDPQYETSSTLSTYTHN</sequence>
<accession>A0A835L1F3</accession>
<proteinExistence type="predicted"/>
<gene>
    <name evidence="1" type="ORF">HW555_009863</name>
</gene>
<protein>
    <submittedName>
        <fullName evidence="1">Uncharacterized protein</fullName>
    </submittedName>
</protein>